<reference evidence="1 2" key="1">
    <citation type="submission" date="2021-01" db="EMBL/GenBank/DDBJ databases">
        <title>Belnapia mucosa sp. nov. and Belnapia arida sp. nov., isolated from the Tabernas Desert (Almeria, Spain).</title>
        <authorList>
            <person name="Molina-Menor E."/>
            <person name="Vidal-Verdu A."/>
            <person name="Calonge A."/>
            <person name="Satari L."/>
            <person name="Pereto J."/>
            <person name="Porcar M."/>
        </authorList>
    </citation>
    <scope>NUCLEOTIDE SEQUENCE [LARGE SCALE GENOMIC DNA]</scope>
    <source>
        <strain evidence="1 2">T18</strain>
    </source>
</reference>
<evidence type="ECO:0000313" key="1">
    <source>
        <dbReference type="EMBL" id="MBL6077803.1"/>
    </source>
</evidence>
<protein>
    <submittedName>
        <fullName evidence="1">Uncharacterized protein</fullName>
    </submittedName>
</protein>
<dbReference type="RefSeq" id="WP_202830969.1">
    <property type="nucleotide sequence ID" value="NZ_JAETWB010000002.1"/>
</dbReference>
<dbReference type="Proteomes" id="UP000660885">
    <property type="component" value="Unassembled WGS sequence"/>
</dbReference>
<dbReference type="EMBL" id="JAETWB010000002">
    <property type="protein sequence ID" value="MBL6077803.1"/>
    <property type="molecule type" value="Genomic_DNA"/>
</dbReference>
<organism evidence="1 2">
    <name type="scientific">Belnapia arida</name>
    <dbReference type="NCBI Taxonomy" id="2804533"/>
    <lineage>
        <taxon>Bacteria</taxon>
        <taxon>Pseudomonadati</taxon>
        <taxon>Pseudomonadota</taxon>
        <taxon>Alphaproteobacteria</taxon>
        <taxon>Acetobacterales</taxon>
        <taxon>Roseomonadaceae</taxon>
        <taxon>Belnapia</taxon>
    </lineage>
</organism>
<sequence length="78" mass="8481">MRTHPWLALNWAQLTTAQQQQVERQLSYAGTAAPTANSDPASAWDTMGLDDRTELAFGTPAMAGVASSRGDGYAERRR</sequence>
<accession>A0ABS1TZF0</accession>
<keyword evidence="2" id="KW-1185">Reference proteome</keyword>
<evidence type="ECO:0000313" key="2">
    <source>
        <dbReference type="Proteomes" id="UP000660885"/>
    </source>
</evidence>
<name>A0ABS1TZF0_9PROT</name>
<gene>
    <name evidence="1" type="ORF">JMJ56_07290</name>
</gene>
<proteinExistence type="predicted"/>
<comment type="caution">
    <text evidence="1">The sequence shown here is derived from an EMBL/GenBank/DDBJ whole genome shotgun (WGS) entry which is preliminary data.</text>
</comment>